<evidence type="ECO:0000313" key="1">
    <source>
        <dbReference type="EMBL" id="ORY81761.1"/>
    </source>
</evidence>
<dbReference type="EMBL" id="MCGR01000022">
    <property type="protein sequence ID" value="ORY81761.1"/>
    <property type="molecule type" value="Genomic_DNA"/>
</dbReference>
<organism evidence="1 2">
    <name type="scientific">Leucosporidium creatinivorum</name>
    <dbReference type="NCBI Taxonomy" id="106004"/>
    <lineage>
        <taxon>Eukaryota</taxon>
        <taxon>Fungi</taxon>
        <taxon>Dikarya</taxon>
        <taxon>Basidiomycota</taxon>
        <taxon>Pucciniomycotina</taxon>
        <taxon>Microbotryomycetes</taxon>
        <taxon>Leucosporidiales</taxon>
        <taxon>Leucosporidium</taxon>
    </lineage>
</organism>
<comment type="caution">
    <text evidence="1">The sequence shown here is derived from an EMBL/GenBank/DDBJ whole genome shotgun (WGS) entry which is preliminary data.</text>
</comment>
<protein>
    <submittedName>
        <fullName evidence="1">Uncharacterized protein</fullName>
    </submittedName>
</protein>
<sequence>MAALDPQDVPTDSLDHTRRGSNRYHAVIPILTDLEHLQIELYQGFSVQDVLEEVEQMVRDRQPSTVTSLILLGDFNAPLRGASVAEILSAFPRLSSLHISSITIAEEVSEASDGSRTLRASITALSGLKRLVMEESGGSVLQGLQLSAGLEELDVRNCSRFDLASLRTLAMQARASLTTLTFISPAETSPFFPAFQLPHLSTLNIDAPLPFFVLSGFSSSPLRTIRCSRLHPEITDEDDEDFAALEQVMEENRASLKGLEVRLPETKEGDEYVWINEEAWERVSASCQRRGVQLKLGGQWWEQRPVVRERNHEI</sequence>
<accession>A0A1Y2FCX1</accession>
<keyword evidence="2" id="KW-1185">Reference proteome</keyword>
<evidence type="ECO:0000313" key="2">
    <source>
        <dbReference type="Proteomes" id="UP000193467"/>
    </source>
</evidence>
<dbReference type="InterPro" id="IPR032675">
    <property type="entry name" value="LRR_dom_sf"/>
</dbReference>
<reference evidence="1 2" key="1">
    <citation type="submission" date="2016-07" db="EMBL/GenBank/DDBJ databases">
        <title>Pervasive Adenine N6-methylation of Active Genes in Fungi.</title>
        <authorList>
            <consortium name="DOE Joint Genome Institute"/>
            <person name="Mondo S.J."/>
            <person name="Dannebaum R.O."/>
            <person name="Kuo R.C."/>
            <person name="Labutti K."/>
            <person name="Haridas S."/>
            <person name="Kuo A."/>
            <person name="Salamov A."/>
            <person name="Ahrendt S.R."/>
            <person name="Lipzen A."/>
            <person name="Sullivan W."/>
            <person name="Andreopoulos W.B."/>
            <person name="Clum A."/>
            <person name="Lindquist E."/>
            <person name="Daum C."/>
            <person name="Ramamoorthy G.K."/>
            <person name="Gryganskyi A."/>
            <person name="Culley D."/>
            <person name="Magnuson J.K."/>
            <person name="James T.Y."/>
            <person name="O'Malley M.A."/>
            <person name="Stajich J.E."/>
            <person name="Spatafora J.W."/>
            <person name="Visel A."/>
            <person name="Grigoriev I.V."/>
        </authorList>
    </citation>
    <scope>NUCLEOTIDE SEQUENCE [LARGE SCALE GENOMIC DNA]</scope>
    <source>
        <strain evidence="1 2">62-1032</strain>
    </source>
</reference>
<dbReference type="AlphaFoldDB" id="A0A1Y2FCX1"/>
<gene>
    <name evidence="1" type="ORF">BCR35DRAFT_352270</name>
</gene>
<dbReference type="Gene3D" id="3.80.10.10">
    <property type="entry name" value="Ribonuclease Inhibitor"/>
    <property type="match status" value="1"/>
</dbReference>
<dbReference type="InParanoid" id="A0A1Y2FCX1"/>
<proteinExistence type="predicted"/>
<name>A0A1Y2FCX1_9BASI</name>
<dbReference type="Proteomes" id="UP000193467">
    <property type="component" value="Unassembled WGS sequence"/>
</dbReference>
<dbReference type="SUPFAM" id="SSF52047">
    <property type="entry name" value="RNI-like"/>
    <property type="match status" value="1"/>
</dbReference>